<organism evidence="1 2">
    <name type="scientific">Chitinophaga caseinilytica</name>
    <dbReference type="NCBI Taxonomy" id="2267521"/>
    <lineage>
        <taxon>Bacteria</taxon>
        <taxon>Pseudomonadati</taxon>
        <taxon>Bacteroidota</taxon>
        <taxon>Chitinophagia</taxon>
        <taxon>Chitinophagales</taxon>
        <taxon>Chitinophagaceae</taxon>
        <taxon>Chitinophaga</taxon>
    </lineage>
</organism>
<evidence type="ECO:0000313" key="1">
    <source>
        <dbReference type="EMBL" id="WZN47105.1"/>
    </source>
</evidence>
<name>A0ABZ2Z6D3_9BACT</name>
<keyword evidence="2" id="KW-1185">Reference proteome</keyword>
<dbReference type="PANTHER" id="PTHR38567:SF1">
    <property type="entry name" value="DUF4291 DOMAIN-CONTAINING PROTEIN"/>
    <property type="match status" value="1"/>
</dbReference>
<accession>A0ABZ2Z6D3</accession>
<dbReference type="RefSeq" id="WP_341841767.1">
    <property type="nucleotide sequence ID" value="NZ_CP149792.1"/>
</dbReference>
<dbReference type="Pfam" id="PF14124">
    <property type="entry name" value="DUF4291"/>
    <property type="match status" value="1"/>
</dbReference>
<evidence type="ECO:0000313" key="2">
    <source>
        <dbReference type="Proteomes" id="UP001449657"/>
    </source>
</evidence>
<dbReference type="EMBL" id="CP150096">
    <property type="protein sequence ID" value="WZN47105.1"/>
    <property type="molecule type" value="Genomic_DNA"/>
</dbReference>
<reference evidence="1 2" key="1">
    <citation type="submission" date="2024-03" db="EMBL/GenBank/DDBJ databases">
        <title>Chitinophaga caseinilytica sp. nov., a casein hydrolysing bacterium isolated from forest soil.</title>
        <authorList>
            <person name="Lee D.S."/>
            <person name="Han D.M."/>
            <person name="Baek J.H."/>
            <person name="Choi D.G."/>
            <person name="Jeon J.H."/>
            <person name="Jeon C.O."/>
        </authorList>
    </citation>
    <scope>NUCLEOTIDE SEQUENCE [LARGE SCALE GENOMIC DNA]</scope>
    <source>
        <strain evidence="1 2">KACC 19118</strain>
    </source>
</reference>
<dbReference type="Proteomes" id="UP001449657">
    <property type="component" value="Chromosome"/>
</dbReference>
<proteinExistence type="predicted"/>
<protein>
    <submittedName>
        <fullName evidence="1">DUF4291 domain-containing protein</fullName>
    </submittedName>
</protein>
<dbReference type="InterPro" id="IPR025633">
    <property type="entry name" value="DUF4291"/>
</dbReference>
<sequence>MNTNIYPTIPSKQIRARFDESTITVYQAYNPAIAQAAVRHQTFVSPFKAERMTWIKPSFLWMMYRSGWATKENQERILAIRLKRSGFERALENACLSHFDANVHRDHEQWQTLVKNTEVRVQWDPEKNIHLEELSYRSIQIGLSGSSVRSYVNEWIVEVEDITAYCQTIRETLTAGQAEAAAAMLPAEMPYELPPATKSIIGAF</sequence>
<dbReference type="PANTHER" id="PTHR38567">
    <property type="entry name" value="DUF4291 DOMAIN-CONTAINING PROTEIN"/>
    <property type="match status" value="1"/>
</dbReference>
<gene>
    <name evidence="1" type="ORF">WJU22_02790</name>
</gene>